<dbReference type="SUPFAM" id="SSF56655">
    <property type="entry name" value="Carbohydrate phosphatase"/>
    <property type="match status" value="1"/>
</dbReference>
<keyword evidence="7 10" id="KW-0378">Hydrolase</keyword>
<sequence length="269" mass="28405">MPDTPSSAAGLEARLAAAEHAAREAGRLLLSHYDRRSQLVIEQKGLNDFVSIADREAEDAIAAILRPAFPEDGFLGEETGISGAQEADLIWCVDPLDGTSNFLKGAHNWCVSIGLWSKGEPILGVIYDPLRDELFAGADGISPTVNGVPVSVSTTGSIDKTSLGLGHNHRVPPAAFAVDAERLFSAGGSFRQVGAGALMLAYVAAGRVDGYFERHMWSWDAVAGLALIKAAGGRFLNYPQPGTALPKGGMVLASGPVLYRDFVDLFQIG</sequence>
<evidence type="ECO:0000256" key="4">
    <source>
        <dbReference type="ARBA" id="ARBA00013106"/>
    </source>
</evidence>
<dbReference type="PANTHER" id="PTHR20854">
    <property type="entry name" value="INOSITOL MONOPHOSPHATASE"/>
    <property type="match status" value="1"/>
</dbReference>
<organism evidence="11 12">
    <name type="scientific">Shinella granuli</name>
    <dbReference type="NCBI Taxonomy" id="323621"/>
    <lineage>
        <taxon>Bacteria</taxon>
        <taxon>Pseudomonadati</taxon>
        <taxon>Pseudomonadota</taxon>
        <taxon>Alphaproteobacteria</taxon>
        <taxon>Hyphomicrobiales</taxon>
        <taxon>Rhizobiaceae</taxon>
        <taxon>Shinella</taxon>
    </lineage>
</organism>
<comment type="caution">
    <text evidence="11">The sequence shown here is derived from an EMBL/GenBank/DDBJ whole genome shotgun (WGS) entry which is preliminary data.</text>
</comment>
<dbReference type="CDD" id="cd01639">
    <property type="entry name" value="IMPase"/>
    <property type="match status" value="1"/>
</dbReference>
<evidence type="ECO:0000313" key="12">
    <source>
        <dbReference type="Proteomes" id="UP000295351"/>
    </source>
</evidence>
<dbReference type="InterPro" id="IPR000760">
    <property type="entry name" value="Inositol_monophosphatase-like"/>
</dbReference>
<dbReference type="Gene3D" id="3.40.190.80">
    <property type="match status" value="1"/>
</dbReference>
<keyword evidence="8 9" id="KW-0460">Magnesium</keyword>
<evidence type="ECO:0000256" key="1">
    <source>
        <dbReference type="ARBA" id="ARBA00001033"/>
    </source>
</evidence>
<evidence type="ECO:0000256" key="2">
    <source>
        <dbReference type="ARBA" id="ARBA00001946"/>
    </source>
</evidence>
<dbReference type="GO" id="GO:0008934">
    <property type="term" value="F:inositol monophosphate 1-phosphatase activity"/>
    <property type="evidence" value="ECO:0007669"/>
    <property type="project" value="InterPro"/>
</dbReference>
<evidence type="ECO:0000256" key="6">
    <source>
        <dbReference type="ARBA" id="ARBA00022723"/>
    </source>
</evidence>
<evidence type="ECO:0000256" key="9">
    <source>
        <dbReference type="PIRSR" id="PIRSR600760-2"/>
    </source>
</evidence>
<accession>A0A4R2CAE0</accession>
<dbReference type="PRINTS" id="PR01959">
    <property type="entry name" value="SBIMPHPHTASE"/>
</dbReference>
<evidence type="ECO:0000256" key="7">
    <source>
        <dbReference type="ARBA" id="ARBA00022801"/>
    </source>
</evidence>
<dbReference type="InterPro" id="IPR022337">
    <property type="entry name" value="Inositol_monophosphatase_SuhB"/>
</dbReference>
<evidence type="ECO:0000256" key="5">
    <source>
        <dbReference type="ARBA" id="ARBA00019784"/>
    </source>
</evidence>
<dbReference type="PANTHER" id="PTHR20854:SF4">
    <property type="entry name" value="INOSITOL-1-MONOPHOSPHATASE-RELATED"/>
    <property type="match status" value="1"/>
</dbReference>
<dbReference type="GO" id="GO:0007165">
    <property type="term" value="P:signal transduction"/>
    <property type="evidence" value="ECO:0007669"/>
    <property type="project" value="TreeGrafter"/>
</dbReference>
<dbReference type="GO" id="GO:0006020">
    <property type="term" value="P:inositol metabolic process"/>
    <property type="evidence" value="ECO:0007669"/>
    <property type="project" value="TreeGrafter"/>
</dbReference>
<feature type="binding site" evidence="9">
    <location>
        <position position="220"/>
    </location>
    <ligand>
        <name>Mg(2+)</name>
        <dbReference type="ChEBI" id="CHEBI:18420"/>
        <label>2</label>
    </ligand>
</feature>
<name>A0A4R2CAE0_SHIGR</name>
<dbReference type="EMBL" id="SLVX01000026">
    <property type="protein sequence ID" value="TCN35714.1"/>
    <property type="molecule type" value="Genomic_DNA"/>
</dbReference>
<feature type="binding site" evidence="9">
    <location>
        <position position="77"/>
    </location>
    <ligand>
        <name>Mg(2+)</name>
        <dbReference type="ChEBI" id="CHEBI:18420"/>
        <label>1</label>
        <note>catalytic</note>
    </ligand>
</feature>
<protein>
    <recommendedName>
        <fullName evidence="5 10">Inositol-1-monophosphatase</fullName>
        <ecNumber evidence="4 10">3.1.3.25</ecNumber>
    </recommendedName>
</protein>
<reference evidence="11 12" key="1">
    <citation type="submission" date="2019-03" db="EMBL/GenBank/DDBJ databases">
        <title>Genomic Encyclopedia of Type Strains, Phase IV (KMG-IV): sequencing the most valuable type-strain genomes for metagenomic binning, comparative biology and taxonomic classification.</title>
        <authorList>
            <person name="Goeker M."/>
        </authorList>
    </citation>
    <scope>NUCLEOTIDE SEQUENCE [LARGE SCALE GENOMIC DNA]</scope>
    <source>
        <strain evidence="11 12">DSM 18401</strain>
    </source>
</reference>
<dbReference type="Gene3D" id="3.30.540.10">
    <property type="entry name" value="Fructose-1,6-Bisphosphatase, subunit A, domain 1"/>
    <property type="match status" value="1"/>
</dbReference>
<evidence type="ECO:0000256" key="8">
    <source>
        <dbReference type="ARBA" id="ARBA00022842"/>
    </source>
</evidence>
<dbReference type="Pfam" id="PF00459">
    <property type="entry name" value="Inositol_P"/>
    <property type="match status" value="1"/>
</dbReference>
<evidence type="ECO:0000256" key="3">
    <source>
        <dbReference type="ARBA" id="ARBA00009759"/>
    </source>
</evidence>
<evidence type="ECO:0000256" key="10">
    <source>
        <dbReference type="RuleBase" id="RU364068"/>
    </source>
</evidence>
<feature type="binding site" evidence="9">
    <location>
        <position position="96"/>
    </location>
    <ligand>
        <name>Mg(2+)</name>
        <dbReference type="ChEBI" id="CHEBI:18420"/>
        <label>1</label>
        <note>catalytic</note>
    </ligand>
</feature>
<dbReference type="InterPro" id="IPR033942">
    <property type="entry name" value="IMPase"/>
</dbReference>
<comment type="cofactor">
    <cofactor evidence="2 9 10">
        <name>Mg(2+)</name>
        <dbReference type="ChEBI" id="CHEBI:18420"/>
    </cofactor>
</comment>
<feature type="binding site" evidence="9">
    <location>
        <position position="97"/>
    </location>
    <ligand>
        <name>Mg(2+)</name>
        <dbReference type="ChEBI" id="CHEBI:18420"/>
        <label>1</label>
        <note>catalytic</note>
    </ligand>
</feature>
<comment type="catalytic activity">
    <reaction evidence="1 10">
        <text>a myo-inositol phosphate + H2O = myo-inositol + phosphate</text>
        <dbReference type="Rhea" id="RHEA:24056"/>
        <dbReference type="ChEBI" id="CHEBI:15377"/>
        <dbReference type="ChEBI" id="CHEBI:17268"/>
        <dbReference type="ChEBI" id="CHEBI:43474"/>
        <dbReference type="ChEBI" id="CHEBI:84139"/>
        <dbReference type="EC" id="3.1.3.25"/>
    </reaction>
</comment>
<dbReference type="AlphaFoldDB" id="A0A4R2CAE0"/>
<dbReference type="Proteomes" id="UP000295351">
    <property type="component" value="Unassembled WGS sequence"/>
</dbReference>
<dbReference type="PRINTS" id="PR00377">
    <property type="entry name" value="IMPHPHTASES"/>
</dbReference>
<keyword evidence="12" id="KW-1185">Reference proteome</keyword>
<dbReference type="FunFam" id="3.30.540.10:FF:000003">
    <property type="entry name" value="Inositol-1-monophosphatase"/>
    <property type="match status" value="1"/>
</dbReference>
<dbReference type="RefSeq" id="WP_133036487.1">
    <property type="nucleotide sequence ID" value="NZ_BAABEI010000001.1"/>
</dbReference>
<dbReference type="GO" id="GO:0046872">
    <property type="term" value="F:metal ion binding"/>
    <property type="evidence" value="ECO:0007669"/>
    <property type="project" value="UniProtKB-KW"/>
</dbReference>
<dbReference type="EC" id="3.1.3.25" evidence="4 10"/>
<gene>
    <name evidence="11" type="ORF">EV665_12636</name>
</gene>
<proteinExistence type="inferred from homology"/>
<dbReference type="PROSITE" id="PS00629">
    <property type="entry name" value="IMP_1"/>
    <property type="match status" value="1"/>
</dbReference>
<evidence type="ECO:0000313" key="11">
    <source>
        <dbReference type="EMBL" id="TCN35714.1"/>
    </source>
</evidence>
<comment type="similarity">
    <text evidence="3 10">Belongs to the inositol monophosphatase superfamily.</text>
</comment>
<dbReference type="InterPro" id="IPR020583">
    <property type="entry name" value="Inositol_monoP_metal-BS"/>
</dbReference>
<feature type="binding site" evidence="9">
    <location>
        <position position="94"/>
    </location>
    <ligand>
        <name>Mg(2+)</name>
        <dbReference type="ChEBI" id="CHEBI:18420"/>
        <label>1</label>
        <note>catalytic</note>
    </ligand>
</feature>
<keyword evidence="6 9" id="KW-0479">Metal-binding</keyword>